<evidence type="ECO:0000313" key="1">
    <source>
        <dbReference type="EMBL" id="QYS97648.1"/>
    </source>
</evidence>
<name>A0A8G0LAH4_9HYPO</name>
<reference evidence="1 2" key="1">
    <citation type="journal article" date="2021" name="BMC Genomics">
        <title>Telomere-to-telomere genome assembly of asparaginase-producing Trichoderma simmonsii.</title>
        <authorList>
            <person name="Chung D."/>
            <person name="Kwon Y.M."/>
            <person name="Yang Y."/>
        </authorList>
    </citation>
    <scope>NUCLEOTIDE SEQUENCE [LARGE SCALE GENOMIC DNA]</scope>
    <source>
        <strain evidence="1 2">GH-Sj1</strain>
    </source>
</reference>
<keyword evidence="2" id="KW-1185">Reference proteome</keyword>
<evidence type="ECO:0000313" key="2">
    <source>
        <dbReference type="Proteomes" id="UP000826661"/>
    </source>
</evidence>
<accession>A0A8G0LAH4</accession>
<protein>
    <submittedName>
        <fullName evidence="1">Uncharacterized protein</fullName>
    </submittedName>
</protein>
<dbReference type="Proteomes" id="UP000826661">
    <property type="component" value="Chromosome II"/>
</dbReference>
<gene>
    <name evidence="1" type="ORF">H0G86_004871</name>
</gene>
<proteinExistence type="predicted"/>
<dbReference type="AlphaFoldDB" id="A0A8G0LAH4"/>
<dbReference type="EMBL" id="CP075865">
    <property type="protein sequence ID" value="QYS97648.1"/>
    <property type="molecule type" value="Genomic_DNA"/>
</dbReference>
<organism evidence="1 2">
    <name type="scientific">Trichoderma simmonsii</name>
    <dbReference type="NCBI Taxonomy" id="1491479"/>
    <lineage>
        <taxon>Eukaryota</taxon>
        <taxon>Fungi</taxon>
        <taxon>Dikarya</taxon>
        <taxon>Ascomycota</taxon>
        <taxon>Pezizomycotina</taxon>
        <taxon>Sordariomycetes</taxon>
        <taxon>Hypocreomycetidae</taxon>
        <taxon>Hypocreales</taxon>
        <taxon>Hypocreaceae</taxon>
        <taxon>Trichoderma</taxon>
    </lineage>
</organism>
<sequence>MADATTRVSTTNEGGPEVMIEIVMKAAKKFMAEGDPTKIEGARTEMEGVLMTVQKIIRDGDEALIAVKELCMVREEAVEAREKSIESKKKVIKAMKKVLGDKKKAIEEKDKASDVKEHATAVREKAIEAREKAVEAKEKNLGIMAPTATIGKKRDFMAMSEASGEAGRKKARVDMSNEQIQGKEAQATREPNNDLGVTHQISYPAVLENFDMFWYQEASKLRKAEVEILARAKKLVLDEFTLLRSDKPQPNDRSTVARGIMKLHEHQEFRGYIAAELMRYLHTLK</sequence>